<keyword evidence="3" id="KW-0677">Repeat</keyword>
<reference evidence="9 10" key="1">
    <citation type="journal article" date="2014" name="Int. J. Syst. Evol. Microbiol.">
        <title>Carboxylicivirga gen. nov. in the family Marinilabiliaceae with two novel species, Carboxylicivirga mesophila sp. nov. and Carboxylicivirga taeanensis sp. nov., and reclassification of Cytophaga fermentans as Saccharicrinis fermentans gen. nov., comb. nov.</title>
        <authorList>
            <person name="Yang S.H."/>
            <person name="Seo H.S."/>
            <person name="Woo J.H."/>
            <person name="Oh H.M."/>
            <person name="Jang H."/>
            <person name="Lee J.H."/>
            <person name="Kim S.J."/>
            <person name="Kwon K.K."/>
        </authorList>
    </citation>
    <scope>NUCLEOTIDE SEQUENCE [LARGE SCALE GENOMIC DNA]</scope>
    <source>
        <strain evidence="9 10">JCM 18290</strain>
    </source>
</reference>
<comment type="subcellular location">
    <subcellularLocation>
        <location evidence="1">Cytoplasm</location>
    </subcellularLocation>
</comment>
<dbReference type="SMART" id="SM00028">
    <property type="entry name" value="TPR"/>
    <property type="match status" value="4"/>
</dbReference>
<dbReference type="EMBL" id="JAGUCN010000028">
    <property type="protein sequence ID" value="MBS2213475.1"/>
    <property type="molecule type" value="Genomic_DNA"/>
</dbReference>
<keyword evidence="7" id="KW-1133">Transmembrane helix</keyword>
<dbReference type="Pfam" id="PF13424">
    <property type="entry name" value="TPR_12"/>
    <property type="match status" value="1"/>
</dbReference>
<protein>
    <submittedName>
        <fullName evidence="9">Tetratricopeptide repeat protein</fullName>
    </submittedName>
</protein>
<evidence type="ECO:0000256" key="5">
    <source>
        <dbReference type="ARBA" id="ARBA00038253"/>
    </source>
</evidence>
<gene>
    <name evidence="9" type="ORF">KEM09_18845</name>
</gene>
<feature type="repeat" description="TPR" evidence="6">
    <location>
        <begin position="91"/>
        <end position="124"/>
    </location>
</feature>
<evidence type="ECO:0000256" key="7">
    <source>
        <dbReference type="SAM" id="Phobius"/>
    </source>
</evidence>
<dbReference type="Gene3D" id="1.25.40.10">
    <property type="entry name" value="Tetratricopeptide repeat domain"/>
    <property type="match status" value="2"/>
</dbReference>
<dbReference type="InterPro" id="IPR051476">
    <property type="entry name" value="Bac_ResReg_Asp_Phosphatase"/>
</dbReference>
<organism evidence="9 10">
    <name type="scientific">Carboxylicivirga mesophila</name>
    <dbReference type="NCBI Taxonomy" id="1166478"/>
    <lineage>
        <taxon>Bacteria</taxon>
        <taxon>Pseudomonadati</taxon>
        <taxon>Bacteroidota</taxon>
        <taxon>Bacteroidia</taxon>
        <taxon>Marinilabiliales</taxon>
        <taxon>Marinilabiliaceae</taxon>
        <taxon>Carboxylicivirga</taxon>
    </lineage>
</organism>
<evidence type="ECO:0000313" key="10">
    <source>
        <dbReference type="Proteomes" id="UP000721861"/>
    </source>
</evidence>
<dbReference type="SUPFAM" id="SSF48452">
    <property type="entry name" value="TPR-like"/>
    <property type="match status" value="2"/>
</dbReference>
<dbReference type="InterPro" id="IPR036388">
    <property type="entry name" value="WH-like_DNA-bd_sf"/>
</dbReference>
<keyword evidence="2" id="KW-0963">Cytoplasm</keyword>
<evidence type="ECO:0000313" key="9">
    <source>
        <dbReference type="EMBL" id="MBS2213475.1"/>
    </source>
</evidence>
<keyword evidence="10" id="KW-1185">Reference proteome</keyword>
<accession>A0ABS5KEQ5</accession>
<keyword evidence="7" id="KW-0472">Membrane</keyword>
<keyword evidence="4 6" id="KW-0802">TPR repeat</keyword>
<dbReference type="InterPro" id="IPR000792">
    <property type="entry name" value="Tscrpt_reg_LuxR_C"/>
</dbReference>
<dbReference type="Proteomes" id="UP000721861">
    <property type="component" value="Unassembled WGS sequence"/>
</dbReference>
<dbReference type="SMART" id="SM00421">
    <property type="entry name" value="HTH_LUXR"/>
    <property type="match status" value="1"/>
</dbReference>
<dbReference type="SUPFAM" id="SSF46894">
    <property type="entry name" value="C-terminal effector domain of the bipartite response regulators"/>
    <property type="match status" value="1"/>
</dbReference>
<dbReference type="Gene3D" id="1.10.10.10">
    <property type="entry name" value="Winged helix-like DNA-binding domain superfamily/Winged helix DNA-binding domain"/>
    <property type="match status" value="1"/>
</dbReference>
<evidence type="ECO:0000256" key="3">
    <source>
        <dbReference type="ARBA" id="ARBA00022737"/>
    </source>
</evidence>
<sequence>MTLRLHESGINKVIILLICIFSFIQTTSGQDQFAVDSLLAKYRATDNVSERVTLLIKVSDMYEHIDIKKSFEYANMAYEESEKTEEHNPKANALNNLGVVFLRSGAYDKATEMFLQSKKLVQDNEDFMRLVGLELNLGAVRFHLEDYDGALAHFNEALELNSKLLADGNDVYMNQIQIFYINIGSIYMEKGNYDAAIEYFEKALVESVKNNDLVQQGIASNNLGELYLKSGASEKAIRYIRDGLDVRLADNNLLGIASSYDLLTAYYLSVNDIDSAEVANTLAIEYAERVESLNFMEKAYKHQADIYELKGNYKASNEALKQYYETKRKAINESVVEKTTRLQLEYDFKELQKEKSEAHFKQMITLYAILAVVVFLLVIFVLLFNLWKSRAKRVHSEKESLEKDLELKNKELTTNVMYLLKKHELINNISGRLLRLKARMKTENRDAIQRIIFDLQGGAEPEVWEEFELRFQNVHTDFYKKLEKVAPDLTPSELKICAFLKLNMNSKEISALIHQSTKSVEVKRSRIRKKLGITNTDVNLIKFLSEL</sequence>
<evidence type="ECO:0000256" key="2">
    <source>
        <dbReference type="ARBA" id="ARBA00022490"/>
    </source>
</evidence>
<dbReference type="PROSITE" id="PS50293">
    <property type="entry name" value="TPR_REGION"/>
    <property type="match status" value="1"/>
</dbReference>
<dbReference type="InterPro" id="IPR016032">
    <property type="entry name" value="Sig_transdc_resp-reg_C-effctor"/>
</dbReference>
<dbReference type="PANTHER" id="PTHR46630:SF1">
    <property type="entry name" value="TETRATRICOPEPTIDE REPEAT PROTEIN 29"/>
    <property type="match status" value="1"/>
</dbReference>
<evidence type="ECO:0000256" key="6">
    <source>
        <dbReference type="PROSITE-ProRule" id="PRU00339"/>
    </source>
</evidence>
<evidence type="ECO:0000256" key="4">
    <source>
        <dbReference type="ARBA" id="ARBA00022803"/>
    </source>
</evidence>
<feature type="transmembrane region" description="Helical" evidence="7">
    <location>
        <begin position="364"/>
        <end position="387"/>
    </location>
</feature>
<dbReference type="PANTHER" id="PTHR46630">
    <property type="entry name" value="TETRATRICOPEPTIDE REPEAT PROTEIN 29"/>
    <property type="match status" value="1"/>
</dbReference>
<feature type="domain" description="HTH luxR-type" evidence="8">
    <location>
        <begin position="486"/>
        <end position="544"/>
    </location>
</feature>
<dbReference type="RefSeq" id="WP_212230679.1">
    <property type="nucleotide sequence ID" value="NZ_JAGUCN010000028.1"/>
</dbReference>
<keyword evidence="7" id="KW-0812">Transmembrane</keyword>
<feature type="repeat" description="TPR" evidence="6">
    <location>
        <begin position="131"/>
        <end position="164"/>
    </location>
</feature>
<dbReference type="InterPro" id="IPR019734">
    <property type="entry name" value="TPR_rpt"/>
</dbReference>
<feature type="repeat" description="TPR" evidence="6">
    <location>
        <begin position="177"/>
        <end position="210"/>
    </location>
</feature>
<comment type="similarity">
    <text evidence="5">Belongs to the Rap family.</text>
</comment>
<name>A0ABS5KEQ5_9BACT</name>
<dbReference type="InterPro" id="IPR011990">
    <property type="entry name" value="TPR-like_helical_dom_sf"/>
</dbReference>
<comment type="caution">
    <text evidence="9">The sequence shown here is derived from an EMBL/GenBank/DDBJ whole genome shotgun (WGS) entry which is preliminary data.</text>
</comment>
<evidence type="ECO:0000259" key="8">
    <source>
        <dbReference type="SMART" id="SM00421"/>
    </source>
</evidence>
<dbReference type="Pfam" id="PF13176">
    <property type="entry name" value="TPR_7"/>
    <property type="match status" value="1"/>
</dbReference>
<proteinExistence type="inferred from homology"/>
<evidence type="ECO:0000256" key="1">
    <source>
        <dbReference type="ARBA" id="ARBA00004496"/>
    </source>
</evidence>
<dbReference type="PROSITE" id="PS50005">
    <property type="entry name" value="TPR"/>
    <property type="match status" value="3"/>
</dbReference>